<evidence type="ECO:0000256" key="2">
    <source>
        <dbReference type="ARBA" id="ARBA00024325"/>
    </source>
</evidence>
<comment type="subcellular location">
    <subcellularLocation>
        <location evidence="2">Spore coat</location>
    </subcellularLocation>
</comment>
<keyword evidence="6" id="KW-1185">Reference proteome</keyword>
<dbReference type="Proteomes" id="UP000265692">
    <property type="component" value="Unassembled WGS sequence"/>
</dbReference>
<evidence type="ECO:0000313" key="6">
    <source>
        <dbReference type="Proteomes" id="UP000265692"/>
    </source>
</evidence>
<dbReference type="GO" id="GO:0030435">
    <property type="term" value="P:sporulation resulting in formation of a cellular spore"/>
    <property type="evidence" value="ECO:0007669"/>
    <property type="project" value="UniProtKB-KW"/>
</dbReference>
<dbReference type="EMBL" id="QWEI01000001">
    <property type="protein sequence ID" value="RHW40097.1"/>
    <property type="molecule type" value="Genomic_DNA"/>
</dbReference>
<comment type="similarity">
    <text evidence="3">Belongs to the CotF family.</text>
</comment>
<evidence type="ECO:0000256" key="4">
    <source>
        <dbReference type="SAM" id="MobiDB-lite"/>
    </source>
</evidence>
<dbReference type="PANTHER" id="PTHR39183">
    <property type="entry name" value="SPORE COAT PROTEIN F-LIKE PROTEIN YHCQ"/>
    <property type="match status" value="1"/>
</dbReference>
<proteinExistence type="inferred from homology"/>
<sequence>MTANNQNMSGMGAITDQVIATDLMLAVKSGIINYAIAISEAATPEVRETLRRQLNTAIDTHGKITDYMVSMGYYFPGDVFQQIAVDLQASQTALNLQQQQQNSQQQNSQQQNSQQQNSQQQNSQQQNSQQQNSQQQNSQQQNSQQQNSQQQNSQQQNSQQQNSQQQNSNQQNMQQ</sequence>
<dbReference type="Gene3D" id="1.20.1260.10">
    <property type="match status" value="1"/>
</dbReference>
<keyword evidence="1" id="KW-0749">Sporulation</keyword>
<comment type="caution">
    <text evidence="5">The sequence shown here is derived from an EMBL/GenBank/DDBJ whole genome shotgun (WGS) entry which is preliminary data.</text>
</comment>
<organism evidence="5 6">
    <name type="scientific">Ureibacillus yapensis</name>
    <dbReference type="NCBI Taxonomy" id="2304605"/>
    <lineage>
        <taxon>Bacteria</taxon>
        <taxon>Bacillati</taxon>
        <taxon>Bacillota</taxon>
        <taxon>Bacilli</taxon>
        <taxon>Bacillales</taxon>
        <taxon>Caryophanaceae</taxon>
        <taxon>Ureibacillus</taxon>
    </lineage>
</organism>
<protein>
    <submittedName>
        <fullName evidence="5">Spore coat protein</fullName>
    </submittedName>
</protein>
<dbReference type="AlphaFoldDB" id="A0A396SM22"/>
<gene>
    <name evidence="5" type="ORF">D1B33_04430</name>
</gene>
<dbReference type="InterPro" id="IPR012347">
    <property type="entry name" value="Ferritin-like"/>
</dbReference>
<dbReference type="PANTHER" id="PTHR39183:SF1">
    <property type="entry name" value="SPORE COAT PROTEIN F-LIKE PROTEIN YHCQ"/>
    <property type="match status" value="1"/>
</dbReference>
<dbReference type="Pfam" id="PF07875">
    <property type="entry name" value="Coat_F"/>
    <property type="match status" value="1"/>
</dbReference>
<dbReference type="InterPro" id="IPR012851">
    <property type="entry name" value="Spore_coat_CotF-like"/>
</dbReference>
<accession>A0A396SM22</accession>
<reference evidence="5 6" key="1">
    <citation type="submission" date="2018-08" db="EMBL/GenBank/DDBJ databases">
        <title>Lysinibacillus sp. YLB-03 draft genome sequence.</title>
        <authorList>
            <person name="Yu L."/>
        </authorList>
    </citation>
    <scope>NUCLEOTIDE SEQUENCE [LARGE SCALE GENOMIC DNA]</scope>
    <source>
        <strain evidence="5 6">YLB-03</strain>
    </source>
</reference>
<keyword evidence="5" id="KW-0946">Virion</keyword>
<evidence type="ECO:0000256" key="3">
    <source>
        <dbReference type="ARBA" id="ARBA00024344"/>
    </source>
</evidence>
<evidence type="ECO:0000256" key="1">
    <source>
        <dbReference type="ARBA" id="ARBA00022969"/>
    </source>
</evidence>
<keyword evidence="5" id="KW-0167">Capsid protein</keyword>
<feature type="region of interest" description="Disordered" evidence="4">
    <location>
        <begin position="97"/>
        <end position="175"/>
    </location>
</feature>
<evidence type="ECO:0000313" key="5">
    <source>
        <dbReference type="EMBL" id="RHW40097.1"/>
    </source>
</evidence>
<name>A0A396SM22_9BACL</name>